<name>A0A6J6MHB2_9ZZZZ</name>
<sequence>MASIATACQMLITVLAPEVIIFGGGLSQSGNLLIDPIAKSLGESLTFQKVPQLVIAHYGAQAGTIGCAMLALDLLPNGGN</sequence>
<dbReference type="EMBL" id="CAEZWZ010000071">
    <property type="protein sequence ID" value="CAB4672498.1"/>
    <property type="molecule type" value="Genomic_DNA"/>
</dbReference>
<dbReference type="InterPro" id="IPR043129">
    <property type="entry name" value="ATPase_NBD"/>
</dbReference>
<dbReference type="Gene3D" id="3.30.420.40">
    <property type="match status" value="1"/>
</dbReference>
<protein>
    <submittedName>
        <fullName evidence="1">Unannotated protein</fullName>
    </submittedName>
</protein>
<accession>A0A6J6MHB2</accession>
<dbReference type="InterPro" id="IPR000600">
    <property type="entry name" value="ROK"/>
</dbReference>
<evidence type="ECO:0000313" key="1">
    <source>
        <dbReference type="EMBL" id="CAB4672498.1"/>
    </source>
</evidence>
<dbReference type="AlphaFoldDB" id="A0A6J6MHB2"/>
<dbReference type="SUPFAM" id="SSF53067">
    <property type="entry name" value="Actin-like ATPase domain"/>
    <property type="match status" value="1"/>
</dbReference>
<reference evidence="1" key="1">
    <citation type="submission" date="2020-05" db="EMBL/GenBank/DDBJ databases">
        <authorList>
            <person name="Chiriac C."/>
            <person name="Salcher M."/>
            <person name="Ghai R."/>
            <person name="Kavagutti S V."/>
        </authorList>
    </citation>
    <scope>NUCLEOTIDE SEQUENCE</scope>
</reference>
<dbReference type="Pfam" id="PF00480">
    <property type="entry name" value="ROK"/>
    <property type="match status" value="1"/>
</dbReference>
<organism evidence="1">
    <name type="scientific">freshwater metagenome</name>
    <dbReference type="NCBI Taxonomy" id="449393"/>
    <lineage>
        <taxon>unclassified sequences</taxon>
        <taxon>metagenomes</taxon>
        <taxon>ecological metagenomes</taxon>
    </lineage>
</organism>
<proteinExistence type="predicted"/>
<gene>
    <name evidence="1" type="ORF">UFOPK2329_00562</name>
</gene>